<dbReference type="EMBL" id="OX459119">
    <property type="protein sequence ID" value="CAI9093810.1"/>
    <property type="molecule type" value="Genomic_DNA"/>
</dbReference>
<evidence type="ECO:0000313" key="3">
    <source>
        <dbReference type="Proteomes" id="UP001161247"/>
    </source>
</evidence>
<dbReference type="InterPro" id="IPR055411">
    <property type="entry name" value="LRR_FXL15/At3g58940/PEG3-like"/>
</dbReference>
<dbReference type="Pfam" id="PF24758">
    <property type="entry name" value="LRR_At5g56370"/>
    <property type="match status" value="1"/>
</dbReference>
<dbReference type="Pfam" id="PF00646">
    <property type="entry name" value="F-box"/>
    <property type="match status" value="1"/>
</dbReference>
<keyword evidence="3" id="KW-1185">Reference proteome</keyword>
<dbReference type="Pfam" id="PF08387">
    <property type="entry name" value="FBD"/>
    <property type="match status" value="1"/>
</dbReference>
<dbReference type="InterPro" id="IPR036047">
    <property type="entry name" value="F-box-like_dom_sf"/>
</dbReference>
<feature type="domain" description="F-box" evidence="1">
    <location>
        <begin position="6"/>
        <end position="42"/>
    </location>
</feature>
<organism evidence="2 3">
    <name type="scientific">Oldenlandia corymbosa var. corymbosa</name>
    <dbReference type="NCBI Taxonomy" id="529605"/>
    <lineage>
        <taxon>Eukaryota</taxon>
        <taxon>Viridiplantae</taxon>
        <taxon>Streptophyta</taxon>
        <taxon>Embryophyta</taxon>
        <taxon>Tracheophyta</taxon>
        <taxon>Spermatophyta</taxon>
        <taxon>Magnoliopsida</taxon>
        <taxon>eudicotyledons</taxon>
        <taxon>Gunneridae</taxon>
        <taxon>Pentapetalae</taxon>
        <taxon>asterids</taxon>
        <taxon>lamiids</taxon>
        <taxon>Gentianales</taxon>
        <taxon>Rubiaceae</taxon>
        <taxon>Rubioideae</taxon>
        <taxon>Spermacoceae</taxon>
        <taxon>Hedyotis-Oldenlandia complex</taxon>
        <taxon>Oldenlandia</taxon>
    </lineage>
</organism>
<name>A0AAV1CFU6_OLDCO</name>
<dbReference type="SMART" id="SM00579">
    <property type="entry name" value="FBD"/>
    <property type="match status" value="1"/>
</dbReference>
<dbReference type="InterPro" id="IPR050232">
    <property type="entry name" value="FBL13/AtMIF1-like"/>
</dbReference>
<dbReference type="PROSITE" id="PS50181">
    <property type="entry name" value="FBOX"/>
    <property type="match status" value="1"/>
</dbReference>
<gene>
    <name evidence="2" type="ORF">OLC1_LOCUS5133</name>
</gene>
<proteinExistence type="predicted"/>
<dbReference type="SMART" id="SM00256">
    <property type="entry name" value="FBOX"/>
    <property type="match status" value="1"/>
</dbReference>
<protein>
    <submittedName>
        <fullName evidence="2">OLC1v1029390C1</fullName>
    </submittedName>
</protein>
<dbReference type="PANTHER" id="PTHR31900:SF34">
    <property type="entry name" value="EMB|CAB62440.1-RELATED"/>
    <property type="match status" value="1"/>
</dbReference>
<sequence>MISSPVDRFYSLPELAIVKILSSLSTKDAVKTSLLSKRWKSLWINVPTFDFELPGPEAEGNRKTASVQFVNNVFLHNVVKYLAKFRLLWSPGESEVAYVNMWVRHAIIHRNVRNLTLQIGTGCVCEVPAELLTSGTLESLHLCGLFVLKVSGREVCFPKLNTLKLFGVKYELAESLHRLIFGCPVLLNLVLDCIREDNITVYKISSLSLRSLIAFFSNCWPDLEVDAPALEISLKSTYPKGKAILCYTKDGKSGICPGIAGVVQLHNQAKSLTLKGTAGDALSYAVDRLVKSSSRFEKLRDLDIQLHCCKWSCLTVLLERSIVLQVLKISMDGECDEDTHQLSWKDPTQVPECLSSSLSKFSFQGLVGREDEVAMIRYILKHGAVLKSVELVSWPPAISMTSGTDLEFKFQMLQKISMFPRGSDDCELSFILLDDIFMATPS</sequence>
<dbReference type="AlphaFoldDB" id="A0AAV1CFU6"/>
<dbReference type="SUPFAM" id="SSF81383">
    <property type="entry name" value="F-box domain"/>
    <property type="match status" value="1"/>
</dbReference>
<dbReference type="PANTHER" id="PTHR31900">
    <property type="entry name" value="F-BOX/RNI SUPERFAMILY PROTEIN-RELATED"/>
    <property type="match status" value="1"/>
</dbReference>
<dbReference type="InterPro" id="IPR001810">
    <property type="entry name" value="F-box_dom"/>
</dbReference>
<dbReference type="InterPro" id="IPR053781">
    <property type="entry name" value="F-box_AtFBL13-like"/>
</dbReference>
<evidence type="ECO:0000259" key="1">
    <source>
        <dbReference type="PROSITE" id="PS50181"/>
    </source>
</evidence>
<accession>A0AAV1CFU6</accession>
<dbReference type="CDD" id="cd22160">
    <property type="entry name" value="F-box_AtFBL13-like"/>
    <property type="match status" value="1"/>
</dbReference>
<dbReference type="Proteomes" id="UP001161247">
    <property type="component" value="Chromosome 2"/>
</dbReference>
<reference evidence="2" key="1">
    <citation type="submission" date="2023-03" db="EMBL/GenBank/DDBJ databases">
        <authorList>
            <person name="Julca I."/>
        </authorList>
    </citation>
    <scope>NUCLEOTIDE SEQUENCE</scope>
</reference>
<evidence type="ECO:0000313" key="2">
    <source>
        <dbReference type="EMBL" id="CAI9093810.1"/>
    </source>
</evidence>
<dbReference type="InterPro" id="IPR006566">
    <property type="entry name" value="FBD"/>
</dbReference>